<comment type="caution">
    <text evidence="2">The sequence shown here is derived from an EMBL/GenBank/DDBJ whole genome shotgun (WGS) entry which is preliminary data.</text>
</comment>
<gene>
    <name evidence="2" type="ORF">Egran_04859</name>
</gene>
<keyword evidence="3" id="KW-1185">Reference proteome</keyword>
<proteinExistence type="predicted"/>
<feature type="compositionally biased region" description="Low complexity" evidence="1">
    <location>
        <begin position="83"/>
        <end position="99"/>
    </location>
</feature>
<evidence type="ECO:0000256" key="1">
    <source>
        <dbReference type="SAM" id="MobiDB-lite"/>
    </source>
</evidence>
<evidence type="ECO:0000313" key="3">
    <source>
        <dbReference type="Proteomes" id="UP000243515"/>
    </source>
</evidence>
<protein>
    <submittedName>
        <fullName evidence="2">Uncharacterized protein</fullName>
    </submittedName>
</protein>
<dbReference type="Proteomes" id="UP000243515">
    <property type="component" value="Unassembled WGS sequence"/>
</dbReference>
<sequence length="147" mass="16223">MIEETLFSGPASISTSMTLRESLWKPKRSSEVRSRSPTHPGICNKDARTDHNGGHLSYSDALSQNPINWPQAIKEELQSHDNSTPSSATPSTASSPPSSMQRTILPAGCRGDRKNIPVPRRLRPSAAKFRDIVVEKLMVHIGFNTIY</sequence>
<evidence type="ECO:0000313" key="2">
    <source>
        <dbReference type="EMBL" id="OXV07375.1"/>
    </source>
</evidence>
<reference evidence="2 3" key="1">
    <citation type="journal article" date="2015" name="Environ. Microbiol.">
        <title>Metagenome sequence of Elaphomyces granulatus from sporocarp tissue reveals Ascomycota ectomycorrhizal fingerprints of genome expansion and a Proteobacteria-rich microbiome.</title>
        <authorList>
            <person name="Quandt C.A."/>
            <person name="Kohler A."/>
            <person name="Hesse C.N."/>
            <person name="Sharpton T.J."/>
            <person name="Martin F."/>
            <person name="Spatafora J.W."/>
        </authorList>
    </citation>
    <scope>NUCLEOTIDE SEQUENCE [LARGE SCALE GENOMIC DNA]</scope>
    <source>
        <strain evidence="2 3">OSC145934</strain>
    </source>
</reference>
<dbReference type="AlphaFoldDB" id="A0A232LTA4"/>
<feature type="compositionally biased region" description="Basic and acidic residues" evidence="1">
    <location>
        <begin position="22"/>
        <end position="34"/>
    </location>
</feature>
<organism evidence="2 3">
    <name type="scientific">Elaphomyces granulatus</name>
    <dbReference type="NCBI Taxonomy" id="519963"/>
    <lineage>
        <taxon>Eukaryota</taxon>
        <taxon>Fungi</taxon>
        <taxon>Dikarya</taxon>
        <taxon>Ascomycota</taxon>
        <taxon>Pezizomycotina</taxon>
        <taxon>Eurotiomycetes</taxon>
        <taxon>Eurotiomycetidae</taxon>
        <taxon>Eurotiales</taxon>
        <taxon>Elaphomycetaceae</taxon>
        <taxon>Elaphomyces</taxon>
    </lineage>
</organism>
<name>A0A232LTA4_9EURO</name>
<dbReference type="EMBL" id="NPHW01004901">
    <property type="protein sequence ID" value="OXV07375.1"/>
    <property type="molecule type" value="Genomic_DNA"/>
</dbReference>
<feature type="region of interest" description="Disordered" evidence="1">
    <location>
        <begin position="1"/>
        <end position="118"/>
    </location>
</feature>
<accession>A0A232LTA4</accession>